<dbReference type="InterPro" id="IPR011032">
    <property type="entry name" value="GroES-like_sf"/>
</dbReference>
<feature type="domain" description="Enoyl reductase (ER)" evidence="2">
    <location>
        <begin position="16"/>
        <end position="313"/>
    </location>
</feature>
<comment type="caution">
    <text evidence="3">The sequence shown here is derived from an EMBL/GenBank/DDBJ whole genome shotgun (WGS) entry which is preliminary data.</text>
</comment>
<organism evidence="3 4">
    <name type="scientific">Streptomyces thermocoprophilus</name>
    <dbReference type="NCBI Taxonomy" id="78356"/>
    <lineage>
        <taxon>Bacteria</taxon>
        <taxon>Bacillati</taxon>
        <taxon>Actinomycetota</taxon>
        <taxon>Actinomycetes</taxon>
        <taxon>Kitasatosporales</taxon>
        <taxon>Streptomycetaceae</taxon>
        <taxon>Streptomyces</taxon>
    </lineage>
</organism>
<accession>A0ABV5V7E3</accession>
<keyword evidence="1 3" id="KW-0560">Oxidoreductase</keyword>
<dbReference type="PANTHER" id="PTHR11695">
    <property type="entry name" value="ALCOHOL DEHYDROGENASE RELATED"/>
    <property type="match status" value="1"/>
</dbReference>
<dbReference type="InterPro" id="IPR036291">
    <property type="entry name" value="NAD(P)-bd_dom_sf"/>
</dbReference>
<sequence>MNDVKTMRAIGQDVLGGPEVLKEIELERPAPRPNEVLVRVRAAGVNPTDWKHRATGGFLGKPPFVLGWDVSGVVEAVGIGVARFAPGDEVFGMLPYPFGHGSHAEYVTGPARAFAHKPAALDHVQAGALPLVSLTAWQALVETADVRPGQRVLIHAAAGGVGHVAVQIAKARGAHVIGTASSGKHDFLRSIGADETIDYRETDFTEAVKDVDVVLDTLGEETSVRSLRVLRPGGIVVSILPVGSDDFPREAERLGVRAVRMLVDASHSGMREIAALVEEGRLRPEIAGTFPLSEAAEAHRLGDTGRTTGKLVLVVD</sequence>
<protein>
    <submittedName>
        <fullName evidence="3">NADP-dependent oxidoreductase</fullName>
        <ecNumber evidence="3">1.-.-.-</ecNumber>
    </submittedName>
</protein>
<dbReference type="InterPro" id="IPR013154">
    <property type="entry name" value="ADH-like_N"/>
</dbReference>
<dbReference type="Pfam" id="PF13602">
    <property type="entry name" value="ADH_zinc_N_2"/>
    <property type="match status" value="1"/>
</dbReference>
<evidence type="ECO:0000313" key="3">
    <source>
        <dbReference type="EMBL" id="MFB9733749.1"/>
    </source>
</evidence>
<name>A0ABV5V7E3_9ACTN</name>
<dbReference type="SMART" id="SM00829">
    <property type="entry name" value="PKS_ER"/>
    <property type="match status" value="1"/>
</dbReference>
<dbReference type="Gene3D" id="3.40.50.720">
    <property type="entry name" value="NAD(P)-binding Rossmann-like Domain"/>
    <property type="match status" value="1"/>
</dbReference>
<dbReference type="Gene3D" id="3.90.180.10">
    <property type="entry name" value="Medium-chain alcohol dehydrogenases, catalytic domain"/>
    <property type="match status" value="1"/>
</dbReference>
<evidence type="ECO:0000256" key="1">
    <source>
        <dbReference type="ARBA" id="ARBA00023002"/>
    </source>
</evidence>
<dbReference type="GO" id="GO:0016491">
    <property type="term" value="F:oxidoreductase activity"/>
    <property type="evidence" value="ECO:0007669"/>
    <property type="project" value="UniProtKB-KW"/>
</dbReference>
<evidence type="ECO:0000259" key="2">
    <source>
        <dbReference type="SMART" id="SM00829"/>
    </source>
</evidence>
<dbReference type="RefSeq" id="WP_247464219.1">
    <property type="nucleotide sequence ID" value="NZ_JBHMAR010000001.1"/>
</dbReference>
<dbReference type="PROSITE" id="PS01162">
    <property type="entry name" value="QOR_ZETA_CRYSTAL"/>
    <property type="match status" value="1"/>
</dbReference>
<evidence type="ECO:0000313" key="4">
    <source>
        <dbReference type="Proteomes" id="UP001589703"/>
    </source>
</evidence>
<dbReference type="InterPro" id="IPR020843">
    <property type="entry name" value="ER"/>
</dbReference>
<dbReference type="SUPFAM" id="SSF51735">
    <property type="entry name" value="NAD(P)-binding Rossmann-fold domains"/>
    <property type="match status" value="1"/>
</dbReference>
<dbReference type="PANTHER" id="PTHR11695:SF294">
    <property type="entry name" value="RETICULON-4-INTERACTING PROTEIN 1, MITOCHONDRIAL"/>
    <property type="match status" value="1"/>
</dbReference>
<reference evidence="3 4" key="1">
    <citation type="submission" date="2024-09" db="EMBL/GenBank/DDBJ databases">
        <authorList>
            <person name="Sun Q."/>
            <person name="Mori K."/>
        </authorList>
    </citation>
    <scope>NUCLEOTIDE SEQUENCE [LARGE SCALE GENOMIC DNA]</scope>
    <source>
        <strain evidence="3 4">JCM 10918</strain>
    </source>
</reference>
<dbReference type="SUPFAM" id="SSF50129">
    <property type="entry name" value="GroES-like"/>
    <property type="match status" value="1"/>
</dbReference>
<proteinExistence type="predicted"/>
<dbReference type="CDD" id="cd05289">
    <property type="entry name" value="MDR_like_2"/>
    <property type="match status" value="1"/>
</dbReference>
<keyword evidence="4" id="KW-1185">Reference proteome</keyword>
<dbReference type="EMBL" id="JBHMAR010000001">
    <property type="protein sequence ID" value="MFB9733749.1"/>
    <property type="molecule type" value="Genomic_DNA"/>
</dbReference>
<dbReference type="Pfam" id="PF08240">
    <property type="entry name" value="ADH_N"/>
    <property type="match status" value="1"/>
</dbReference>
<dbReference type="EC" id="1.-.-.-" evidence="3"/>
<dbReference type="InterPro" id="IPR002364">
    <property type="entry name" value="Quin_OxRdtase/zeta-crystal_CS"/>
</dbReference>
<dbReference type="Proteomes" id="UP001589703">
    <property type="component" value="Unassembled WGS sequence"/>
</dbReference>
<gene>
    <name evidence="3" type="ORF">ACFFRO_01055</name>
</gene>
<dbReference type="InterPro" id="IPR050700">
    <property type="entry name" value="YIM1/Zinc_Alcohol_DH_Fams"/>
</dbReference>